<dbReference type="RefSeq" id="WP_181888907.1">
    <property type="nucleotide sequence ID" value="NZ_CAUPJD010000017.1"/>
</dbReference>
<proteinExistence type="predicted"/>
<dbReference type="AlphaFoldDB" id="A0A7W2EAZ9"/>
<evidence type="ECO:0000313" key="1">
    <source>
        <dbReference type="EMBL" id="MBA5244257.1"/>
    </source>
</evidence>
<evidence type="ECO:0000313" key="2">
    <source>
        <dbReference type="Proteomes" id="UP000523682"/>
    </source>
</evidence>
<gene>
    <name evidence="1" type="ORF">H0193_05400</name>
</gene>
<sequence>MEIEFDPVILRADQMQPKQYYLRVSKRLFVHERFGHDEWTTQLAARHHPRRERYDVAAAVRAVVHASERPGSVVCGFSALALYRLPYLVEGADTTLRAAVRATLPASTFRPAVARLRAPHTETWTLTHRGMPIRTATPARATIQALQQIRAGEHSWQTEPVPGVAAEVVRAVQLVDCVRRHLGLQVPELQQAAAGQLSKRWLSKVLNLSRDTADSPKETELRLLLQPVVEKYNLMLVEQYPLVVGGRVVTTFDFAIPELKLGIMYDGSHHWTYEQRQLDSSINLTSIMHGWTVPRTASRSMRQCVEVVEAVLKQKLGVR</sequence>
<dbReference type="EMBL" id="JACDTZ010000001">
    <property type="protein sequence ID" value="MBA5244257.1"/>
    <property type="molecule type" value="Genomic_DNA"/>
</dbReference>
<evidence type="ECO:0008006" key="3">
    <source>
        <dbReference type="Google" id="ProtNLM"/>
    </source>
</evidence>
<dbReference type="Proteomes" id="UP000523682">
    <property type="component" value="Unassembled WGS sequence"/>
</dbReference>
<protein>
    <recommendedName>
        <fullName evidence="3">DUF559 domain-containing protein</fullName>
    </recommendedName>
</protein>
<accession>A0A7W2EAZ9</accession>
<keyword evidence="2" id="KW-1185">Reference proteome</keyword>
<comment type="caution">
    <text evidence="1">The sequence shown here is derived from an EMBL/GenBank/DDBJ whole genome shotgun (WGS) entry which is preliminary data.</text>
</comment>
<reference evidence="1 2" key="1">
    <citation type="submission" date="2020-07" db="EMBL/GenBank/DDBJ databases">
        <title>Draft genome and description of Corynebacterium haemomassiliense strain Marseile-Q3615 sp. nov.</title>
        <authorList>
            <person name="Boxberger M."/>
            <person name="La Scola B."/>
        </authorList>
    </citation>
    <scope>NUCLEOTIDE SEQUENCE [LARGE SCALE GENOMIC DNA]</scope>
    <source>
        <strain evidence="1 2">Marseille-Q3615</strain>
    </source>
</reference>
<name>A0A7W2EAZ9_9CORY</name>
<organism evidence="1 2">
    <name type="scientific">Corynebacterium haemomassiliense</name>
    <dbReference type="NCBI Taxonomy" id="2754726"/>
    <lineage>
        <taxon>Bacteria</taxon>
        <taxon>Bacillati</taxon>
        <taxon>Actinomycetota</taxon>
        <taxon>Actinomycetes</taxon>
        <taxon>Mycobacteriales</taxon>
        <taxon>Corynebacteriaceae</taxon>
        <taxon>Corynebacterium</taxon>
    </lineage>
</organism>